<dbReference type="Gene3D" id="3.30.450.40">
    <property type="match status" value="1"/>
</dbReference>
<gene>
    <name evidence="3" type="ORF">C4K88_03955</name>
</gene>
<sequence length="247" mass="26277">MNQNPFPPLESAPTSATPVPGPETHAPAVVAGAPVDLQDLVLDSPDIDHFLSGLAHLAAHQLSDPGQEVFCGVTLLRHRHAETVASSSDKALRLDEIQYSYGDGPCLTAARTTETVYIPDTRTSDRWPEYFAAVAEHGMLSILGIPIPLDGDAQCALNLYSNAPDAFTPEAARAAEAFAREASRSLRTAVRIAHLSDTQAHLSAALESRTIIDLAAGIIMGQNLKLRDIAARVVSTTSNEPPTTHFG</sequence>
<evidence type="ECO:0000313" key="3">
    <source>
        <dbReference type="EMBL" id="PPB49854.1"/>
    </source>
</evidence>
<comment type="caution">
    <text evidence="3">The sequence shown here is derived from an EMBL/GenBank/DDBJ whole genome shotgun (WGS) entry which is preliminary data.</text>
</comment>
<organism evidence="3 4">
    <name type="scientific">Arthrobacter pityocampae</name>
    <dbReference type="NCBI Taxonomy" id="547334"/>
    <lineage>
        <taxon>Bacteria</taxon>
        <taxon>Bacillati</taxon>
        <taxon>Actinomycetota</taxon>
        <taxon>Actinomycetes</taxon>
        <taxon>Micrococcales</taxon>
        <taxon>Micrococcaceae</taxon>
        <taxon>Arthrobacter</taxon>
    </lineage>
</organism>
<feature type="compositionally biased region" description="Pro residues" evidence="1">
    <location>
        <begin position="1"/>
        <end position="10"/>
    </location>
</feature>
<dbReference type="EMBL" id="PRKW01000002">
    <property type="protein sequence ID" value="PPB49854.1"/>
    <property type="molecule type" value="Genomic_DNA"/>
</dbReference>
<evidence type="ECO:0000259" key="2">
    <source>
        <dbReference type="Pfam" id="PF13185"/>
    </source>
</evidence>
<accession>A0A2S5IZ79</accession>
<dbReference type="OrthoDB" id="3820533at2"/>
<evidence type="ECO:0000256" key="1">
    <source>
        <dbReference type="SAM" id="MobiDB-lite"/>
    </source>
</evidence>
<dbReference type="AlphaFoldDB" id="A0A2S5IZ79"/>
<dbReference type="Proteomes" id="UP000239297">
    <property type="component" value="Unassembled WGS sequence"/>
</dbReference>
<reference evidence="3 4" key="1">
    <citation type="journal article" date="2014" name="Int. J. Syst. Evol. Microbiol.">
        <title>Arthrobacter pityocampae sp. nov., isolated from Thaumetopoea pityocampa (Lep., Thaumetopoeidae).</title>
        <authorList>
            <person name="Ince I.A."/>
            <person name="Demirbag Z."/>
            <person name="Kati H."/>
        </authorList>
    </citation>
    <scope>NUCLEOTIDE SEQUENCE [LARGE SCALE GENOMIC DNA]</scope>
    <source>
        <strain evidence="3 4">Tp2</strain>
    </source>
</reference>
<dbReference type="SUPFAM" id="SSF55781">
    <property type="entry name" value="GAF domain-like"/>
    <property type="match status" value="1"/>
</dbReference>
<proteinExistence type="predicted"/>
<feature type="domain" description="GAF" evidence="2">
    <location>
        <begin position="66"/>
        <end position="184"/>
    </location>
</feature>
<keyword evidence="4" id="KW-1185">Reference proteome</keyword>
<evidence type="ECO:0000313" key="4">
    <source>
        <dbReference type="Proteomes" id="UP000239297"/>
    </source>
</evidence>
<name>A0A2S5IZ79_9MICC</name>
<dbReference type="PIRSF" id="PIRSF036625">
    <property type="entry name" value="GAF_ANTAR"/>
    <property type="match status" value="1"/>
</dbReference>
<dbReference type="InterPro" id="IPR012074">
    <property type="entry name" value="GAF_ANTAR"/>
</dbReference>
<dbReference type="InterPro" id="IPR029016">
    <property type="entry name" value="GAF-like_dom_sf"/>
</dbReference>
<dbReference type="InterPro" id="IPR003018">
    <property type="entry name" value="GAF"/>
</dbReference>
<feature type="region of interest" description="Disordered" evidence="1">
    <location>
        <begin position="1"/>
        <end position="25"/>
    </location>
</feature>
<protein>
    <submittedName>
        <fullName evidence="3">Response regulator receiver protein</fullName>
    </submittedName>
</protein>
<dbReference type="Pfam" id="PF13185">
    <property type="entry name" value="GAF_2"/>
    <property type="match status" value="1"/>
</dbReference>